<dbReference type="STRING" id="208439.AJAP_07050"/>
<organism evidence="2 3">
    <name type="scientific">Amycolatopsis japonica</name>
    <dbReference type="NCBI Taxonomy" id="208439"/>
    <lineage>
        <taxon>Bacteria</taxon>
        <taxon>Bacillati</taxon>
        <taxon>Actinomycetota</taxon>
        <taxon>Actinomycetes</taxon>
        <taxon>Pseudonocardiales</taxon>
        <taxon>Pseudonocardiaceae</taxon>
        <taxon>Amycolatopsis</taxon>
        <taxon>Amycolatopsis japonica group</taxon>
    </lineage>
</organism>
<sequence>MPSEPKGDRRKVAHALAFVPYEKSIAALFPGLVSEFVRCVKYPDLMPAQLSPNSGLECIWLCPTCEKPWNARPEERTKGRGRVCPTLSCRGQVSFADARPHLVFEFIEFVGKPGRTLHNTPSGSELMCLWRCPVGHPDYPMRLHARAKESESGCPQCGAARAGMARREPKPGRSLADTHLHLVEQFVRNLTSPGSRPDRLSYGSNDRCVWRCPLHHEREIVVKSRARNGCPGCGTAGTSLLELKIAELLIAATGAEVEVDARRAVAKGNKLRIDLHIPAIDLFIDLDPDFTHGPGRLAADLRKNERMADVDYVRIRSTNVPRIPRSIVVAESEPWERPWEWARALGHQVKDRGLSWRDLTDAEQAEAVHRATLRWFQLPGSRPKVSALDAAPHLADEFVVNKDRPGIGLDMLSPGAKDKCRWRCEQQHEWDTKVRDRTKPKGTGCPDCDRARRAHFARERAIAAPGESLADRRPDLVAEFVACLDRPELTEQTMKPAAELLCLWKCARGHRWKALANNRSKPNGTGCPDCHQDERWKNRGLAKPGEALADVRPEIATEFVACIDQPELTKHTLKPHSKYLCSWRCGKCDDTWEARAAARKQPWCESCNSKAGWERRRQASSKESLADARPEIAAEFVACIDRPKLTKHTLTPGSKFLCLWQCGECGHRWEVAAQSRRRPRCRSCNLKKGWELRHRGKNVPVAP</sequence>
<dbReference type="HOGENOM" id="CLU_022524_0_0_11"/>
<dbReference type="PANTHER" id="PTHR37317:SF1">
    <property type="entry name" value="ZINC-RIBBON DOMAIN-CONTAINING PROTEIN-RELATED"/>
    <property type="match status" value="1"/>
</dbReference>
<dbReference type="Proteomes" id="UP000028492">
    <property type="component" value="Chromosome"/>
</dbReference>
<gene>
    <name evidence="2" type="ORF">AJAP_07050</name>
</gene>
<protein>
    <recommendedName>
        <fullName evidence="1">Treble clef zinc finger domain-containing protein</fullName>
    </recommendedName>
</protein>
<proteinExistence type="predicted"/>
<feature type="domain" description="Treble clef zinc finger" evidence="1">
    <location>
        <begin position="182"/>
        <end position="234"/>
    </location>
</feature>
<feature type="domain" description="Treble clef zinc finger" evidence="1">
    <location>
        <begin position="478"/>
        <end position="532"/>
    </location>
</feature>
<dbReference type="AlphaFoldDB" id="A0A075UJR6"/>
<evidence type="ECO:0000259" key="1">
    <source>
        <dbReference type="Pfam" id="PF14311"/>
    </source>
</evidence>
<evidence type="ECO:0000313" key="3">
    <source>
        <dbReference type="Proteomes" id="UP000028492"/>
    </source>
</evidence>
<dbReference type="InterPro" id="IPR025487">
    <property type="entry name" value="DUF4379"/>
</dbReference>
<dbReference type="RefSeq" id="WP_084098054.1">
    <property type="nucleotide sequence ID" value="NZ_CP008953.1"/>
</dbReference>
<reference evidence="2 3" key="1">
    <citation type="journal article" date="2014" name="J. Biotechnol.">
        <title>Complete genome sequence of the actinobacterium Amycolatopsis japonica MG417-CF17(T) (=DSM 44213T) producing (S,S)-N,N'-ethylenediaminedisuccinic acid.</title>
        <authorList>
            <person name="Stegmann E."/>
            <person name="Albersmeier A."/>
            <person name="Spohn M."/>
            <person name="Gert H."/>
            <person name="Weber T."/>
            <person name="Wohlleben W."/>
            <person name="Kalinowski J."/>
            <person name="Ruckert C."/>
        </authorList>
    </citation>
    <scope>NUCLEOTIDE SEQUENCE [LARGE SCALE GENOMIC DNA]</scope>
    <source>
        <strain evidence="3">MG417-CF17 (DSM 44213)</strain>
    </source>
</reference>
<evidence type="ECO:0000313" key="2">
    <source>
        <dbReference type="EMBL" id="AIG74327.1"/>
    </source>
</evidence>
<dbReference type="Pfam" id="PF14311">
    <property type="entry name" value="DUF4379"/>
    <property type="match status" value="5"/>
</dbReference>
<name>A0A075UJR6_9PSEU</name>
<feature type="domain" description="Treble clef zinc finger" evidence="1">
    <location>
        <begin position="633"/>
        <end position="686"/>
    </location>
</feature>
<dbReference type="KEGG" id="aja:AJAP_07050"/>
<accession>A0A075UJR6</accession>
<feature type="domain" description="Treble clef zinc finger" evidence="1">
    <location>
        <begin position="33"/>
        <end position="91"/>
    </location>
</feature>
<keyword evidence="3" id="KW-1185">Reference proteome</keyword>
<dbReference type="eggNOG" id="COG1996">
    <property type="taxonomic scope" value="Bacteria"/>
</dbReference>
<feature type="domain" description="Treble clef zinc finger" evidence="1">
    <location>
        <begin position="394"/>
        <end position="450"/>
    </location>
</feature>
<dbReference type="EMBL" id="CP008953">
    <property type="protein sequence ID" value="AIG74327.1"/>
    <property type="molecule type" value="Genomic_DNA"/>
</dbReference>
<dbReference type="PANTHER" id="PTHR37317">
    <property type="entry name" value="BLR8090 PROTEIN"/>
    <property type="match status" value="1"/>
</dbReference>